<proteinExistence type="predicted"/>
<evidence type="ECO:0000313" key="1">
    <source>
        <dbReference type="EMBL" id="RDV15986.1"/>
    </source>
</evidence>
<gene>
    <name evidence="1" type="ORF">DXT99_06320</name>
</gene>
<dbReference type="Proteomes" id="UP000256708">
    <property type="component" value="Unassembled WGS sequence"/>
</dbReference>
<dbReference type="RefSeq" id="WP_115564699.1">
    <property type="nucleotide sequence ID" value="NZ_QRGR01000006.1"/>
</dbReference>
<protein>
    <submittedName>
        <fullName evidence="1">Uncharacterized protein</fullName>
    </submittedName>
</protein>
<organism evidence="1 2">
    <name type="scientific">Pontibacter diazotrophicus</name>
    <dbReference type="NCBI Taxonomy" id="1400979"/>
    <lineage>
        <taxon>Bacteria</taxon>
        <taxon>Pseudomonadati</taxon>
        <taxon>Bacteroidota</taxon>
        <taxon>Cytophagia</taxon>
        <taxon>Cytophagales</taxon>
        <taxon>Hymenobacteraceae</taxon>
        <taxon>Pontibacter</taxon>
    </lineage>
</organism>
<name>A0A3D8LFA5_9BACT</name>
<reference evidence="2" key="1">
    <citation type="submission" date="2018-08" db="EMBL/GenBank/DDBJ databases">
        <authorList>
            <person name="Liu Z.-W."/>
            <person name="Du Z.-J."/>
        </authorList>
    </citation>
    <scope>NUCLEOTIDE SEQUENCE [LARGE SCALE GENOMIC DNA]</scope>
    <source>
        <strain evidence="2">H4X</strain>
    </source>
</reference>
<evidence type="ECO:0000313" key="2">
    <source>
        <dbReference type="Proteomes" id="UP000256708"/>
    </source>
</evidence>
<sequence length="163" mass="18368">MFFFKAAKIFFYSPEATLSPWITSLKIKKAMKNTPAVFLTSLAVSAISLTVPLPAASTVIDLFIGEEIAVQDQSPTDCESRQHTISKTDVERSQYEHKSASDQESIKLLRCLSEQRNLIKADSEAAFPLISRFSFYYADIKRMLCMPEGNQLAVNQHEHLPHL</sequence>
<comment type="caution">
    <text evidence="1">The sequence shown here is derived from an EMBL/GenBank/DDBJ whole genome shotgun (WGS) entry which is preliminary data.</text>
</comment>
<dbReference type="EMBL" id="QRGR01000006">
    <property type="protein sequence ID" value="RDV15986.1"/>
    <property type="molecule type" value="Genomic_DNA"/>
</dbReference>
<dbReference type="AlphaFoldDB" id="A0A3D8LFA5"/>
<dbReference type="OrthoDB" id="9835872at2"/>
<keyword evidence="2" id="KW-1185">Reference proteome</keyword>
<accession>A0A3D8LFA5</accession>